<keyword evidence="3" id="KW-0133">Cell shape</keyword>
<feature type="transmembrane region" description="Helical" evidence="7">
    <location>
        <begin position="139"/>
        <end position="157"/>
    </location>
</feature>
<feature type="transmembrane region" description="Helical" evidence="7">
    <location>
        <begin position="178"/>
        <end position="196"/>
    </location>
</feature>
<evidence type="ECO:0000256" key="2">
    <source>
        <dbReference type="ARBA" id="ARBA00022692"/>
    </source>
</evidence>
<feature type="region of interest" description="Disordered" evidence="6">
    <location>
        <begin position="1"/>
        <end position="21"/>
    </location>
</feature>
<dbReference type="EMBL" id="CAADRN010000130">
    <property type="protein sequence ID" value="VFU13407.1"/>
    <property type="molecule type" value="Genomic_DNA"/>
</dbReference>
<dbReference type="AlphaFoldDB" id="A0A485LX66"/>
<feature type="transmembrane region" description="Helical" evidence="7">
    <location>
        <begin position="112"/>
        <end position="133"/>
    </location>
</feature>
<dbReference type="PANTHER" id="PTHR30474:SF3">
    <property type="entry name" value="PEPTIDOGLYCAN GLYCOSYLTRANSFERASE RODA"/>
    <property type="match status" value="1"/>
</dbReference>
<keyword evidence="4 7" id="KW-1133">Transmembrane helix</keyword>
<feature type="transmembrane region" description="Helical" evidence="7">
    <location>
        <begin position="409"/>
        <end position="430"/>
    </location>
</feature>
<feature type="transmembrane region" description="Helical" evidence="7">
    <location>
        <begin position="216"/>
        <end position="232"/>
    </location>
</feature>
<dbReference type="GO" id="GO:0015648">
    <property type="term" value="F:lipid-linked peptidoglycan transporter activity"/>
    <property type="evidence" value="ECO:0007669"/>
    <property type="project" value="TreeGrafter"/>
</dbReference>
<evidence type="ECO:0000256" key="6">
    <source>
        <dbReference type="SAM" id="MobiDB-lite"/>
    </source>
</evidence>
<feature type="transmembrane region" description="Helical" evidence="7">
    <location>
        <begin position="239"/>
        <end position="259"/>
    </location>
</feature>
<keyword evidence="2 7" id="KW-0812">Transmembrane</keyword>
<feature type="transmembrane region" description="Helical" evidence="7">
    <location>
        <begin position="375"/>
        <end position="397"/>
    </location>
</feature>
<evidence type="ECO:0000313" key="8">
    <source>
        <dbReference type="EMBL" id="VFU13407.1"/>
    </source>
</evidence>
<dbReference type="GO" id="GO:0005886">
    <property type="term" value="C:plasma membrane"/>
    <property type="evidence" value="ECO:0007669"/>
    <property type="project" value="TreeGrafter"/>
</dbReference>
<protein>
    <submittedName>
        <fullName evidence="8">Uncharacterized FtsW-like protein</fullName>
    </submittedName>
</protein>
<dbReference type="PANTHER" id="PTHR30474">
    <property type="entry name" value="CELL CYCLE PROTEIN"/>
    <property type="match status" value="1"/>
</dbReference>
<dbReference type="GO" id="GO:0008360">
    <property type="term" value="P:regulation of cell shape"/>
    <property type="evidence" value="ECO:0007669"/>
    <property type="project" value="UniProtKB-KW"/>
</dbReference>
<dbReference type="Pfam" id="PF01098">
    <property type="entry name" value="FTSW_RODA_SPOVE"/>
    <property type="match status" value="1"/>
</dbReference>
<feature type="transmembrane region" description="Helical" evidence="7">
    <location>
        <begin position="82"/>
        <end position="100"/>
    </location>
</feature>
<evidence type="ECO:0000256" key="3">
    <source>
        <dbReference type="ARBA" id="ARBA00022960"/>
    </source>
</evidence>
<evidence type="ECO:0000256" key="5">
    <source>
        <dbReference type="ARBA" id="ARBA00023136"/>
    </source>
</evidence>
<sequence length="438" mass="47521">MNPGMKILGGRPKKHKNTGTGNRNLERNLLLLAGVYLLAGMMVLYLGLENGAGQVLIAGPAVTVAFFLVHLYWRWSGYRGDTLLLPVVAVLSATGLIFLFRLDPAYGQRQFIWLLISLLALVLTNRLLLDFRFLSDYKYLYALAGIIALILPIFFGTEQGGARSWLDFGVFHLQPSEFVKILVVLFLASYLAENRALLTAGTRSLGGIALPGPQEWIPLVAMWGISLLLLVFQKDLGTALIYFCTFLAMVYVATSRFLYTVFGLGLFTAGAATSYYLFDHVRTRVEIWLDPWSYIDTAGYQVTQSLFAIGSGGVLGTGLGQGYPNFIPAVHTDIIFSACCEELGLAGGAAIIVLFMIIVYRGLRTALQAKDDFAALAASGLTALLGLQAFIILAGVTRLLPLTGVTLPFMSYGGSSLVANFILLGLLLNISNEAQDSS</sequence>
<dbReference type="GO" id="GO:0032153">
    <property type="term" value="C:cell division site"/>
    <property type="evidence" value="ECO:0007669"/>
    <property type="project" value="TreeGrafter"/>
</dbReference>
<comment type="subcellular location">
    <subcellularLocation>
        <location evidence="1">Membrane</location>
        <topology evidence="1">Multi-pass membrane protein</topology>
    </subcellularLocation>
</comment>
<proteinExistence type="predicted"/>
<evidence type="ECO:0000256" key="4">
    <source>
        <dbReference type="ARBA" id="ARBA00022989"/>
    </source>
</evidence>
<name>A0A485LX66_9ZZZZ</name>
<accession>A0A485LX66</accession>
<reference evidence="8" key="1">
    <citation type="submission" date="2019-03" db="EMBL/GenBank/DDBJ databases">
        <authorList>
            <person name="Hao L."/>
        </authorList>
    </citation>
    <scope>NUCLEOTIDE SEQUENCE</scope>
</reference>
<organism evidence="8">
    <name type="scientific">anaerobic digester metagenome</name>
    <dbReference type="NCBI Taxonomy" id="1263854"/>
    <lineage>
        <taxon>unclassified sequences</taxon>
        <taxon>metagenomes</taxon>
        <taxon>ecological metagenomes</taxon>
    </lineage>
</organism>
<gene>
    <name evidence="8" type="primary">rodA</name>
    <name evidence="8" type="ORF">SCFA_2150002</name>
</gene>
<dbReference type="GO" id="GO:0051301">
    <property type="term" value="P:cell division"/>
    <property type="evidence" value="ECO:0007669"/>
    <property type="project" value="InterPro"/>
</dbReference>
<evidence type="ECO:0000256" key="1">
    <source>
        <dbReference type="ARBA" id="ARBA00004141"/>
    </source>
</evidence>
<keyword evidence="5 7" id="KW-0472">Membrane</keyword>
<feature type="transmembrane region" description="Helical" evidence="7">
    <location>
        <begin position="55"/>
        <end position="76"/>
    </location>
</feature>
<evidence type="ECO:0000256" key="7">
    <source>
        <dbReference type="SAM" id="Phobius"/>
    </source>
</evidence>
<dbReference type="InterPro" id="IPR001182">
    <property type="entry name" value="FtsW/RodA"/>
</dbReference>
<feature type="transmembrane region" description="Helical" evidence="7">
    <location>
        <begin position="343"/>
        <end position="363"/>
    </location>
</feature>
<feature type="transmembrane region" description="Helical" evidence="7">
    <location>
        <begin position="29"/>
        <end position="48"/>
    </location>
</feature>